<keyword evidence="1" id="KW-0732">Signal</keyword>
<dbReference type="RefSeq" id="WP_244949857.1">
    <property type="nucleotide sequence ID" value="NZ_BJXJ01000012.1"/>
</dbReference>
<feature type="signal peptide" evidence="1">
    <location>
        <begin position="1"/>
        <end position="22"/>
    </location>
</feature>
<dbReference type="AlphaFoldDB" id="A0A511QDR2"/>
<evidence type="ECO:0008006" key="4">
    <source>
        <dbReference type="Google" id="ProtNLM"/>
    </source>
</evidence>
<evidence type="ECO:0000313" key="2">
    <source>
        <dbReference type="EMBL" id="GEM75444.1"/>
    </source>
</evidence>
<evidence type="ECO:0000256" key="1">
    <source>
        <dbReference type="SAM" id="SignalP"/>
    </source>
</evidence>
<protein>
    <recommendedName>
        <fullName evidence="4">Lipoprotein</fullName>
    </recommendedName>
</protein>
<dbReference type="EMBL" id="BJXJ01000012">
    <property type="protein sequence ID" value="GEM75444.1"/>
    <property type="molecule type" value="Genomic_DNA"/>
</dbReference>
<gene>
    <name evidence="2" type="ORF">VSA01S_15560</name>
</gene>
<name>A0A511QDR2_9VIBR</name>
<organism evidence="2 3">
    <name type="scientific">Vibrio sagamiensis NBRC 104589</name>
    <dbReference type="NCBI Taxonomy" id="1219064"/>
    <lineage>
        <taxon>Bacteria</taxon>
        <taxon>Pseudomonadati</taxon>
        <taxon>Pseudomonadota</taxon>
        <taxon>Gammaproteobacteria</taxon>
        <taxon>Vibrionales</taxon>
        <taxon>Vibrionaceae</taxon>
        <taxon>Vibrio</taxon>
    </lineage>
</organism>
<sequence length="136" mass="15740">MNKIIKILSTILIMIFMSGCQSTSNENIVPTASKGVIEAAKENLDGKDFFKINKTSYTFEVTEDGVIKFYEYLPRSGFYVWDSVQIKNDSFTMACEYFRDYLNLGMVMQIQFVGRRGRVETYDNQRCEDLSELMSQ</sequence>
<feature type="chain" id="PRO_5022033474" description="Lipoprotein" evidence="1">
    <location>
        <begin position="23"/>
        <end position="136"/>
    </location>
</feature>
<dbReference type="Proteomes" id="UP000321922">
    <property type="component" value="Unassembled WGS sequence"/>
</dbReference>
<comment type="caution">
    <text evidence="2">The sequence shown here is derived from an EMBL/GenBank/DDBJ whole genome shotgun (WGS) entry which is preliminary data.</text>
</comment>
<evidence type="ECO:0000313" key="3">
    <source>
        <dbReference type="Proteomes" id="UP000321922"/>
    </source>
</evidence>
<keyword evidence="3" id="KW-1185">Reference proteome</keyword>
<reference evidence="2 3" key="1">
    <citation type="submission" date="2019-07" db="EMBL/GenBank/DDBJ databases">
        <title>Whole genome shotgun sequence of Vibrio sagamiensis NBRC 104589.</title>
        <authorList>
            <person name="Hosoyama A."/>
            <person name="Uohara A."/>
            <person name="Ohji S."/>
            <person name="Ichikawa N."/>
        </authorList>
    </citation>
    <scope>NUCLEOTIDE SEQUENCE [LARGE SCALE GENOMIC DNA]</scope>
    <source>
        <strain evidence="2 3">NBRC 104589</strain>
    </source>
</reference>
<proteinExistence type="predicted"/>
<accession>A0A511QDR2</accession>
<dbReference type="PROSITE" id="PS51257">
    <property type="entry name" value="PROKAR_LIPOPROTEIN"/>
    <property type="match status" value="1"/>
</dbReference>